<evidence type="ECO:0000256" key="5">
    <source>
        <dbReference type="ARBA" id="ARBA00022690"/>
    </source>
</evidence>
<dbReference type="InterPro" id="IPR036819">
    <property type="entry name" value="Subtilisin_inhibitor-like_sf"/>
</dbReference>
<keyword evidence="12" id="KW-1185">Reference proteome</keyword>
<dbReference type="SUPFAM" id="SSF55399">
    <property type="entry name" value="Subtilisin inhibitor"/>
    <property type="match status" value="1"/>
</dbReference>
<keyword evidence="7" id="KW-1015">Disulfide bond</keyword>
<evidence type="ECO:0000256" key="4">
    <source>
        <dbReference type="ARBA" id="ARBA00022525"/>
    </source>
</evidence>
<dbReference type="PRINTS" id="PR00294">
    <property type="entry name" value="SSBTLNINHBTR"/>
</dbReference>
<evidence type="ECO:0000256" key="2">
    <source>
        <dbReference type="ARBA" id="ARBA00010472"/>
    </source>
</evidence>
<dbReference type="AlphaFoldDB" id="A0A7W0CP29"/>
<keyword evidence="9" id="KW-0732">Signal</keyword>
<feature type="chain" id="PRO_5031154977" description="Subtilisin inhibitor domain-containing protein" evidence="9">
    <location>
        <begin position="24"/>
        <end position="128"/>
    </location>
</feature>
<sequence>MKALKILLTAGLLLTAAATPAMAAEGQHRPRASLKITIAAEGAAATSVRLTCGWPGGSHPTPRAACRVLNKVKGKPAKLSNPDAICTKEFRPHTVTVKGRWYGKRVDFTRTFGNNCLMVSEGGALYRF</sequence>
<evidence type="ECO:0000256" key="9">
    <source>
        <dbReference type="SAM" id="SignalP"/>
    </source>
</evidence>
<feature type="signal peptide" evidence="9">
    <location>
        <begin position="1"/>
        <end position="23"/>
    </location>
</feature>
<proteinExistence type="inferred from homology"/>
<dbReference type="InterPro" id="IPR000691">
    <property type="entry name" value="Prot_inh_I16_SSI"/>
</dbReference>
<organism evidence="11 12">
    <name type="scientific">Nonomuraea soli</name>
    <dbReference type="NCBI Taxonomy" id="1032476"/>
    <lineage>
        <taxon>Bacteria</taxon>
        <taxon>Bacillati</taxon>
        <taxon>Actinomycetota</taxon>
        <taxon>Actinomycetes</taxon>
        <taxon>Streptosporangiales</taxon>
        <taxon>Streptosporangiaceae</taxon>
        <taxon>Nonomuraea</taxon>
    </lineage>
</organism>
<dbReference type="RefSeq" id="WP_181613247.1">
    <property type="nucleotide sequence ID" value="NZ_BAABAM010000004.1"/>
</dbReference>
<reference evidence="11 12" key="1">
    <citation type="submission" date="2020-07" db="EMBL/GenBank/DDBJ databases">
        <title>Genomic Encyclopedia of Type Strains, Phase IV (KMG-IV): sequencing the most valuable type-strain genomes for metagenomic binning, comparative biology and taxonomic classification.</title>
        <authorList>
            <person name="Goeker M."/>
        </authorList>
    </citation>
    <scope>NUCLEOTIDE SEQUENCE [LARGE SCALE GENOMIC DNA]</scope>
    <source>
        <strain evidence="11 12">DSM 45533</strain>
    </source>
</reference>
<evidence type="ECO:0000313" key="12">
    <source>
        <dbReference type="Proteomes" id="UP000530928"/>
    </source>
</evidence>
<dbReference type="EMBL" id="JACDUR010000006">
    <property type="protein sequence ID" value="MBA2894485.1"/>
    <property type="molecule type" value="Genomic_DNA"/>
</dbReference>
<evidence type="ECO:0000259" key="10">
    <source>
        <dbReference type="Pfam" id="PF00720"/>
    </source>
</evidence>
<dbReference type="GO" id="GO:0005576">
    <property type="term" value="C:extracellular region"/>
    <property type="evidence" value="ECO:0007669"/>
    <property type="project" value="UniProtKB-SubCell"/>
</dbReference>
<evidence type="ECO:0000256" key="6">
    <source>
        <dbReference type="ARBA" id="ARBA00022900"/>
    </source>
</evidence>
<evidence type="ECO:0000313" key="11">
    <source>
        <dbReference type="EMBL" id="MBA2894485.1"/>
    </source>
</evidence>
<dbReference type="Pfam" id="PF00720">
    <property type="entry name" value="SSI"/>
    <property type="match status" value="1"/>
</dbReference>
<keyword evidence="4" id="KW-0964">Secreted</keyword>
<comment type="similarity">
    <text evidence="2 8">Belongs to the protease inhibitor I16 (SSI) family.</text>
</comment>
<dbReference type="InterPro" id="IPR023549">
    <property type="entry name" value="Subtilisin_inhibitor"/>
</dbReference>
<evidence type="ECO:0000256" key="8">
    <source>
        <dbReference type="RuleBase" id="RU003471"/>
    </source>
</evidence>
<gene>
    <name evidence="11" type="ORF">HNR30_005857</name>
</gene>
<dbReference type="GO" id="GO:0004867">
    <property type="term" value="F:serine-type endopeptidase inhibitor activity"/>
    <property type="evidence" value="ECO:0007669"/>
    <property type="project" value="UniProtKB-KW"/>
</dbReference>
<dbReference type="Gene3D" id="3.30.350.10">
    <property type="entry name" value="Subtilisin inhibitor-like"/>
    <property type="match status" value="1"/>
</dbReference>
<feature type="domain" description="Subtilisin inhibitor" evidence="10">
    <location>
        <begin position="37"/>
        <end position="114"/>
    </location>
</feature>
<comment type="caution">
    <text evidence="11">The sequence shown here is derived from an EMBL/GenBank/DDBJ whole genome shotgun (WGS) entry which is preliminary data.</text>
</comment>
<name>A0A7W0CP29_9ACTN</name>
<comment type="subunit">
    <text evidence="3">Homodimer.</text>
</comment>
<evidence type="ECO:0000256" key="3">
    <source>
        <dbReference type="ARBA" id="ARBA00011738"/>
    </source>
</evidence>
<evidence type="ECO:0000256" key="1">
    <source>
        <dbReference type="ARBA" id="ARBA00004613"/>
    </source>
</evidence>
<keyword evidence="6 8" id="KW-0722">Serine protease inhibitor</keyword>
<dbReference type="Proteomes" id="UP000530928">
    <property type="component" value="Unassembled WGS sequence"/>
</dbReference>
<protein>
    <recommendedName>
        <fullName evidence="10">Subtilisin inhibitor domain-containing protein</fullName>
    </recommendedName>
</protein>
<keyword evidence="5 8" id="KW-0646">Protease inhibitor</keyword>
<evidence type="ECO:0000256" key="7">
    <source>
        <dbReference type="ARBA" id="ARBA00023157"/>
    </source>
</evidence>
<accession>A0A7W0CP29</accession>
<comment type="subcellular location">
    <subcellularLocation>
        <location evidence="1">Secreted</location>
    </subcellularLocation>
</comment>